<feature type="signal peptide" evidence="1">
    <location>
        <begin position="1"/>
        <end position="23"/>
    </location>
</feature>
<reference evidence="2 3" key="1">
    <citation type="submission" date="2018-06" db="EMBL/GenBank/DDBJ databases">
        <title>Pseudomonas diversity within urban Lake Michigan freshwaters.</title>
        <authorList>
            <person name="Batrich M."/>
            <person name="Hatzopoulos T."/>
            <person name="Putonti C."/>
        </authorList>
    </citation>
    <scope>NUCLEOTIDE SEQUENCE [LARGE SCALE GENOMIC DNA]</scope>
    <source>
        <strain evidence="2 3">MB-090714</strain>
    </source>
</reference>
<dbReference type="SUPFAM" id="SSF53850">
    <property type="entry name" value="Periplasmic binding protein-like II"/>
    <property type="match status" value="1"/>
</dbReference>
<accession>A0A2V4L2E9</accession>
<dbReference type="EMBL" id="QJRX01000002">
    <property type="protein sequence ID" value="PYC28165.1"/>
    <property type="molecule type" value="Genomic_DNA"/>
</dbReference>
<evidence type="ECO:0008006" key="4">
    <source>
        <dbReference type="Google" id="ProtNLM"/>
    </source>
</evidence>
<evidence type="ECO:0000313" key="3">
    <source>
        <dbReference type="Proteomes" id="UP000248146"/>
    </source>
</evidence>
<organism evidence="2 3">
    <name type="scientific">Aquipseudomonas alcaligenes</name>
    <name type="common">Pseudomonas alcaligenes</name>
    <dbReference type="NCBI Taxonomy" id="43263"/>
    <lineage>
        <taxon>Bacteria</taxon>
        <taxon>Pseudomonadati</taxon>
        <taxon>Pseudomonadota</taxon>
        <taxon>Gammaproteobacteria</taxon>
        <taxon>Pseudomonadales</taxon>
        <taxon>Pseudomonadaceae</taxon>
        <taxon>Aquipseudomonas</taxon>
    </lineage>
</organism>
<dbReference type="RefSeq" id="WP_110680843.1">
    <property type="nucleotide sequence ID" value="NZ_QJRX01000002.1"/>
</dbReference>
<dbReference type="OrthoDB" id="8439154at2"/>
<proteinExistence type="predicted"/>
<protein>
    <recommendedName>
        <fullName evidence="4">Solute-binding protein family 3/N-terminal domain-containing protein</fullName>
    </recommendedName>
</protein>
<dbReference type="Proteomes" id="UP000248146">
    <property type="component" value="Unassembled WGS sequence"/>
</dbReference>
<comment type="caution">
    <text evidence="2">The sequence shown here is derived from an EMBL/GenBank/DDBJ whole genome shotgun (WGS) entry which is preliminary data.</text>
</comment>
<sequence>MRPRLPAVLFGLSLLCAWPAAHAQDRPTVTWGMSPWPGLVDARDGQPQGGIIVELLQQITTRLPAYEHRYSLINLSRGLEHLQRGELNCLLPTFRTAERDRLGHYVGLFVGMPHQLVVRRSDRAAFLAGHDEVSLRQLLGDTAWRGGLLKDRSYGPMLDPLLRAPAAQARLLQIQSSDAGHNLLRMLEHGRIDYLLEYAEVLQHVQGRGEAQQLVLLPLHEAGQPALSGIYCTRSAAGAELVRAVDRVARQADVLQAFRNAQRSYLPPATRAHYRAWLERFFAERATQDLTSLSE</sequence>
<name>A0A2V4L2E9_AQUAC</name>
<keyword evidence="1" id="KW-0732">Signal</keyword>
<evidence type="ECO:0000256" key="1">
    <source>
        <dbReference type="SAM" id="SignalP"/>
    </source>
</evidence>
<feature type="chain" id="PRO_5016107618" description="Solute-binding protein family 3/N-terminal domain-containing protein" evidence="1">
    <location>
        <begin position="24"/>
        <end position="295"/>
    </location>
</feature>
<evidence type="ECO:0000313" key="2">
    <source>
        <dbReference type="EMBL" id="PYC28165.1"/>
    </source>
</evidence>
<dbReference type="AlphaFoldDB" id="A0A2V4L2E9"/>
<gene>
    <name evidence="2" type="ORF">DMO17_03030</name>
</gene>